<dbReference type="PANTHER" id="PTHR12907:SF26">
    <property type="entry name" value="HIF PROLYL HYDROXYLASE, ISOFORM C"/>
    <property type="match status" value="1"/>
</dbReference>
<evidence type="ECO:0000256" key="5">
    <source>
        <dbReference type="ARBA" id="ARBA00022896"/>
    </source>
</evidence>
<protein>
    <recommendedName>
        <fullName evidence="9">hypoxia-inducible factor-proline dioxygenase</fullName>
        <ecNumber evidence="9">1.14.11.29</ecNumber>
    </recommendedName>
</protein>
<evidence type="ECO:0000256" key="10">
    <source>
        <dbReference type="ARBA" id="ARBA00049134"/>
    </source>
</evidence>
<dbReference type="EMBL" id="GACK01002113">
    <property type="protein sequence ID" value="JAA62921.1"/>
    <property type="molecule type" value="mRNA"/>
</dbReference>
<evidence type="ECO:0000256" key="11">
    <source>
        <dbReference type="PROSITE-ProRule" id="PRU00134"/>
    </source>
</evidence>
<dbReference type="InterPro" id="IPR005123">
    <property type="entry name" value="Oxoglu/Fe-dep_dioxygenase_dom"/>
</dbReference>
<evidence type="ECO:0000256" key="7">
    <source>
        <dbReference type="ARBA" id="ARBA00023002"/>
    </source>
</evidence>
<keyword evidence="6" id="KW-0223">Dioxygenase</keyword>
<evidence type="ECO:0000256" key="3">
    <source>
        <dbReference type="ARBA" id="ARBA00022771"/>
    </source>
</evidence>
<keyword evidence="2" id="KW-0479">Metal-binding</keyword>
<dbReference type="GO" id="GO:0071456">
    <property type="term" value="P:cellular response to hypoxia"/>
    <property type="evidence" value="ECO:0007669"/>
    <property type="project" value="TreeGrafter"/>
</dbReference>
<sequence>NDDDGGYAFSACFRSQLNFCLLATVPRLRDLGAYCGTFTRRLTVSVAVVSPHEMSSVSDDFYCQFCGSTSGLLRCAQCHGIYYCSKEHQRLHWPAHKHICKHSNAQHPSASPPPLLMADSASVLSPTPPVTPATVVEAVAPSPAAPIAPDAGIAADIPNYDPNDPVNQAWWNDTLSSLGLGTEGGGADLANNAARPAALKPLSSKRFQKICADVVHDLKEYGICVIDKFLGKERGSMVFDEVYSLYGSGEFQHGQLVSERDDMGRIIRGDRTLWLDGTEAGFPAVGFLVRTLDAIISRCNKSQELRHYCINQRTKAMIACYPGDGAQYVKHVDNPNQDGRCITSIYYLNKNWDVRAHGGLLRMFPVGQSTSVANIEPIFDRMLFFWSDRRNPHEVLPAYSVRFAITVWYLDANERQNALRRLQKEPKQVSSYQHEQQVKVVQQPFSFATYRPESRQVASAFVSQQFSEHQ</sequence>
<dbReference type="Gene3D" id="6.10.140.2220">
    <property type="match status" value="1"/>
</dbReference>
<feature type="non-terminal residue" evidence="14">
    <location>
        <position position="1"/>
    </location>
</feature>
<dbReference type="PROSITE" id="PS50865">
    <property type="entry name" value="ZF_MYND_2"/>
    <property type="match status" value="1"/>
</dbReference>
<evidence type="ECO:0000256" key="1">
    <source>
        <dbReference type="ARBA" id="ARBA00001961"/>
    </source>
</evidence>
<dbReference type="InterPro" id="IPR002893">
    <property type="entry name" value="Znf_MYND"/>
</dbReference>
<evidence type="ECO:0000313" key="14">
    <source>
        <dbReference type="EMBL" id="JAA62921.1"/>
    </source>
</evidence>
<comment type="cofactor">
    <cofactor evidence="1">
        <name>L-ascorbate</name>
        <dbReference type="ChEBI" id="CHEBI:38290"/>
    </cofactor>
</comment>
<dbReference type="InterPro" id="IPR006620">
    <property type="entry name" value="Pro_4_hyd_alph"/>
</dbReference>
<keyword evidence="3 11" id="KW-0863">Zinc-finger</keyword>
<dbReference type="SUPFAM" id="SSF144232">
    <property type="entry name" value="HIT/MYND zinc finger-like"/>
    <property type="match status" value="1"/>
</dbReference>
<keyword evidence="4" id="KW-0862">Zinc</keyword>
<evidence type="ECO:0000256" key="8">
    <source>
        <dbReference type="ARBA" id="ARBA00023004"/>
    </source>
</evidence>
<dbReference type="GO" id="GO:0008198">
    <property type="term" value="F:ferrous iron binding"/>
    <property type="evidence" value="ECO:0007669"/>
    <property type="project" value="TreeGrafter"/>
</dbReference>
<dbReference type="GO" id="GO:0160082">
    <property type="term" value="F:hypoxia-inducible factor-proline dioxygenase activity"/>
    <property type="evidence" value="ECO:0007669"/>
    <property type="project" value="UniProtKB-EC"/>
</dbReference>
<feature type="domain" description="MYND-type" evidence="12">
    <location>
        <begin position="63"/>
        <end position="100"/>
    </location>
</feature>
<dbReference type="Pfam" id="PF13640">
    <property type="entry name" value="2OG-FeII_Oxy_3"/>
    <property type="match status" value="1"/>
</dbReference>
<evidence type="ECO:0000259" key="13">
    <source>
        <dbReference type="PROSITE" id="PS51471"/>
    </source>
</evidence>
<dbReference type="InterPro" id="IPR051559">
    <property type="entry name" value="HIF_prolyl_hydroxylases"/>
</dbReference>
<comment type="catalytic activity">
    <reaction evidence="10">
        <text>L-prolyl-[hypoxia-inducible factor alpha subunit] + 2-oxoglutarate + O2 = trans-4-hydroxy-L-prolyl-[hypoxia-inducible factor alpha subunit] + succinate + CO2</text>
        <dbReference type="Rhea" id="RHEA:48400"/>
        <dbReference type="Rhea" id="RHEA-COMP:12093"/>
        <dbReference type="Rhea" id="RHEA-COMP:12094"/>
        <dbReference type="ChEBI" id="CHEBI:15379"/>
        <dbReference type="ChEBI" id="CHEBI:16526"/>
        <dbReference type="ChEBI" id="CHEBI:16810"/>
        <dbReference type="ChEBI" id="CHEBI:30031"/>
        <dbReference type="ChEBI" id="CHEBI:50342"/>
        <dbReference type="ChEBI" id="CHEBI:61965"/>
        <dbReference type="EC" id="1.14.11.29"/>
    </reaction>
</comment>
<reference evidence="14" key="1">
    <citation type="submission" date="2012-11" db="EMBL/GenBank/DDBJ databases">
        <authorList>
            <person name="Lucero-Rivera Y.E."/>
            <person name="Tovar-Ramirez D."/>
        </authorList>
    </citation>
    <scope>NUCLEOTIDE SEQUENCE</scope>
    <source>
        <tissue evidence="14">Salivary gland</tissue>
    </source>
</reference>
<dbReference type="SMART" id="SM00702">
    <property type="entry name" value="P4Hc"/>
    <property type="match status" value="1"/>
</dbReference>
<organism evidence="14">
    <name type="scientific">Rhipicephalus pulchellus</name>
    <name type="common">Yellow backed tick</name>
    <name type="synonym">Dermacentor pulchellus</name>
    <dbReference type="NCBI Taxonomy" id="72859"/>
    <lineage>
        <taxon>Eukaryota</taxon>
        <taxon>Metazoa</taxon>
        <taxon>Ecdysozoa</taxon>
        <taxon>Arthropoda</taxon>
        <taxon>Chelicerata</taxon>
        <taxon>Arachnida</taxon>
        <taxon>Acari</taxon>
        <taxon>Parasitiformes</taxon>
        <taxon>Ixodida</taxon>
        <taxon>Ixodoidea</taxon>
        <taxon>Ixodidae</taxon>
        <taxon>Rhipicephalinae</taxon>
        <taxon>Rhipicephalus</taxon>
        <taxon>Rhipicephalus</taxon>
    </lineage>
</organism>
<dbReference type="InterPro" id="IPR044862">
    <property type="entry name" value="Pro_4_hyd_alph_FE2OG_OXY"/>
</dbReference>
<name>L7MFD4_RHIPC</name>
<dbReference type="PROSITE" id="PS51471">
    <property type="entry name" value="FE2OG_OXY"/>
    <property type="match status" value="1"/>
</dbReference>
<feature type="domain" description="Fe2OG dioxygenase" evidence="13">
    <location>
        <begin position="309"/>
        <end position="411"/>
    </location>
</feature>
<dbReference type="GO" id="GO:0008270">
    <property type="term" value="F:zinc ion binding"/>
    <property type="evidence" value="ECO:0007669"/>
    <property type="project" value="UniProtKB-KW"/>
</dbReference>
<dbReference type="PROSITE" id="PS01360">
    <property type="entry name" value="ZF_MYND_1"/>
    <property type="match status" value="1"/>
</dbReference>
<keyword evidence="5" id="KW-0847">Vitamin C</keyword>
<proteinExistence type="evidence at transcript level"/>
<keyword evidence="8" id="KW-0408">Iron</keyword>
<evidence type="ECO:0000256" key="4">
    <source>
        <dbReference type="ARBA" id="ARBA00022833"/>
    </source>
</evidence>
<evidence type="ECO:0000256" key="2">
    <source>
        <dbReference type="ARBA" id="ARBA00022723"/>
    </source>
</evidence>
<dbReference type="GO" id="GO:0031418">
    <property type="term" value="F:L-ascorbic acid binding"/>
    <property type="evidence" value="ECO:0007669"/>
    <property type="project" value="UniProtKB-KW"/>
</dbReference>
<keyword evidence="7" id="KW-0560">Oxidoreductase</keyword>
<evidence type="ECO:0000259" key="12">
    <source>
        <dbReference type="PROSITE" id="PS50865"/>
    </source>
</evidence>
<reference evidence="14" key="2">
    <citation type="journal article" date="2015" name="J. Proteomics">
        <title>Sexual differences in the sialomes of the zebra tick, Rhipicephalus pulchellus.</title>
        <authorList>
            <person name="Tan A.W."/>
            <person name="Francischetti I.M."/>
            <person name="Slovak M."/>
            <person name="Kini R.M."/>
            <person name="Ribeiro J.M."/>
        </authorList>
    </citation>
    <scope>NUCLEOTIDE SEQUENCE</scope>
    <source>
        <tissue evidence="14">Salivary gland</tissue>
    </source>
</reference>
<dbReference type="PANTHER" id="PTHR12907">
    <property type="entry name" value="EGL NINE HOMOLOG-RELATED"/>
    <property type="match status" value="1"/>
</dbReference>
<dbReference type="EC" id="1.14.11.29" evidence="9"/>
<evidence type="ECO:0000256" key="6">
    <source>
        <dbReference type="ARBA" id="ARBA00022964"/>
    </source>
</evidence>
<accession>L7MFD4</accession>
<dbReference type="Pfam" id="PF01753">
    <property type="entry name" value="zf-MYND"/>
    <property type="match status" value="1"/>
</dbReference>
<evidence type="ECO:0000256" key="9">
    <source>
        <dbReference type="ARBA" id="ARBA00039004"/>
    </source>
</evidence>
<dbReference type="Gene3D" id="2.60.120.620">
    <property type="entry name" value="q2cbj1_9rhob like domain"/>
    <property type="match status" value="1"/>
</dbReference>
<dbReference type="AlphaFoldDB" id="L7MFD4"/>